<feature type="binding site" evidence="2">
    <location>
        <position position="21"/>
    </location>
    <ligand>
        <name>substrate</name>
    </ligand>
</feature>
<dbReference type="GO" id="GO:0045547">
    <property type="term" value="F:ditrans,polycis-polyprenyl diphosphate synthase [(2E,6E)-farnesyl diphosphate specific] activity"/>
    <property type="evidence" value="ECO:0007669"/>
    <property type="project" value="TreeGrafter"/>
</dbReference>
<keyword evidence="2" id="KW-0460">Magnesium</keyword>
<evidence type="ECO:0000256" key="2">
    <source>
        <dbReference type="HAMAP-Rule" id="MF_01139"/>
    </source>
</evidence>
<feature type="active site" evidence="2">
    <location>
        <position position="16"/>
    </location>
</feature>
<keyword evidence="1 2" id="KW-0808">Transferase</keyword>
<feature type="binding site" evidence="2">
    <location>
        <begin position="61"/>
        <end position="63"/>
    </location>
    <ligand>
        <name>substrate</name>
    </ligand>
</feature>
<gene>
    <name evidence="3" type="primary">uppS</name>
    <name evidence="3" type="ORF">COU18_01315</name>
</gene>
<dbReference type="PROSITE" id="PS01066">
    <property type="entry name" value="UPP_SYNTHASE"/>
    <property type="match status" value="1"/>
</dbReference>
<feature type="binding site" evidence="2">
    <location>
        <position position="33"/>
    </location>
    <ligand>
        <name>substrate</name>
    </ligand>
</feature>
<dbReference type="HAMAP" id="MF_01139">
    <property type="entry name" value="ISPT"/>
    <property type="match status" value="1"/>
</dbReference>
<dbReference type="PANTHER" id="PTHR10291:SF0">
    <property type="entry name" value="DEHYDRODOLICHYL DIPHOSPHATE SYNTHASE 2"/>
    <property type="match status" value="1"/>
</dbReference>
<organism evidence="3 4">
    <name type="scientific">Candidatus Kaiserbacteria bacterium CG10_big_fil_rev_8_21_14_0_10_51_14</name>
    <dbReference type="NCBI Taxonomy" id="1974610"/>
    <lineage>
        <taxon>Bacteria</taxon>
        <taxon>Candidatus Kaiseribacteriota</taxon>
    </lineage>
</organism>
<accession>A0A2H0UC81</accession>
<comment type="similarity">
    <text evidence="2">Belongs to the UPP synthase family.</text>
</comment>
<comment type="function">
    <text evidence="2">Catalyzes the condensation of isopentenyl diphosphate (IPP) with allylic pyrophosphates generating different type of terpenoids.</text>
</comment>
<comment type="subunit">
    <text evidence="2">Homodimer.</text>
</comment>
<feature type="binding site" evidence="2">
    <location>
        <position position="65"/>
    </location>
    <ligand>
        <name>substrate</name>
    </ligand>
</feature>
<comment type="caution">
    <text evidence="3">The sequence shown here is derived from an EMBL/GenBank/DDBJ whole genome shotgun (WGS) entry which is preliminary data.</text>
</comment>
<feature type="binding site" evidence="2">
    <location>
        <begin position="182"/>
        <end position="184"/>
    </location>
    <ligand>
        <name>substrate</name>
    </ligand>
</feature>
<dbReference type="AlphaFoldDB" id="A0A2H0UC81"/>
<comment type="caution">
    <text evidence="2">Lacks conserved residue(s) required for the propagation of feature annotation.</text>
</comment>
<feature type="binding site" evidence="2">
    <location>
        <begin position="17"/>
        <end position="20"/>
    </location>
    <ligand>
        <name>substrate</name>
    </ligand>
</feature>
<proteinExistence type="inferred from homology"/>
<dbReference type="InterPro" id="IPR018520">
    <property type="entry name" value="UPP_synth-like_CS"/>
</dbReference>
<comment type="cofactor">
    <cofactor evidence="2">
        <name>Mg(2+)</name>
        <dbReference type="ChEBI" id="CHEBI:18420"/>
    </cofactor>
    <text evidence="2">Binds 2 magnesium ions per subunit.</text>
</comment>
<name>A0A2H0UC81_9BACT</name>
<dbReference type="Gene3D" id="3.40.1180.10">
    <property type="entry name" value="Decaprenyl diphosphate synthase-like"/>
    <property type="match status" value="1"/>
</dbReference>
<feature type="active site" description="Proton acceptor" evidence="2">
    <location>
        <position position="64"/>
    </location>
</feature>
<dbReference type="NCBIfam" id="TIGR00055">
    <property type="entry name" value="uppS"/>
    <property type="match status" value="1"/>
</dbReference>
<evidence type="ECO:0000313" key="4">
    <source>
        <dbReference type="Proteomes" id="UP000231192"/>
    </source>
</evidence>
<protein>
    <recommendedName>
        <fullName evidence="2">Isoprenyl transferase</fullName>
        <ecNumber evidence="2">2.5.1.-</ecNumber>
    </recommendedName>
</protein>
<dbReference type="EMBL" id="PFBK01000003">
    <property type="protein sequence ID" value="PIR84029.1"/>
    <property type="molecule type" value="Genomic_DNA"/>
</dbReference>
<keyword evidence="2" id="KW-0479">Metal-binding</keyword>
<dbReference type="EC" id="2.5.1.-" evidence="2"/>
<feature type="binding site" evidence="2">
    <location>
        <position position="67"/>
    </location>
    <ligand>
        <name>substrate</name>
    </ligand>
</feature>
<dbReference type="InterPro" id="IPR001441">
    <property type="entry name" value="UPP_synth-like"/>
</dbReference>
<sequence length="227" mass="26124">MNDAHKIPKCVGIILDGNRRWARERGLPSFEGHRRGMDNMEPIVRAARDIGIRHVVVYAFSTENWNRSKDEVSYLMKIFESTARERLAKFKDEGIAVHFIGQRERFSPTLQDAMSKTEEKNPADPLLTVWVCISYGGRAEIVEAAQSAAKQGEITEETISENLWTHGMPDPDLIIRTGGDERLSNFLPWQSVYSELFFLKTYWPAFTPEDLKNVLDKYATRERRMGK</sequence>
<feature type="binding site" evidence="2">
    <location>
        <position position="176"/>
    </location>
    <ligand>
        <name>substrate</name>
    </ligand>
</feature>
<reference evidence="4" key="1">
    <citation type="submission" date="2017-09" db="EMBL/GenBank/DDBJ databases">
        <title>Depth-based differentiation of microbial function through sediment-hosted aquifers and enrichment of novel symbionts in the deep terrestrial subsurface.</title>
        <authorList>
            <person name="Probst A.J."/>
            <person name="Ladd B."/>
            <person name="Jarett J.K."/>
            <person name="Geller-Mcgrath D.E."/>
            <person name="Sieber C.M.K."/>
            <person name="Emerson J.B."/>
            <person name="Anantharaman K."/>
            <person name="Thomas B.C."/>
            <person name="Malmstrom R."/>
            <person name="Stieglmeier M."/>
            <person name="Klingl A."/>
            <person name="Woyke T."/>
            <person name="Ryan C.M."/>
            <person name="Banfield J.F."/>
        </authorList>
    </citation>
    <scope>NUCLEOTIDE SEQUENCE [LARGE SCALE GENOMIC DNA]</scope>
</reference>
<dbReference type="Pfam" id="PF01255">
    <property type="entry name" value="Prenyltransf"/>
    <property type="match status" value="1"/>
</dbReference>
<dbReference type="InterPro" id="IPR036424">
    <property type="entry name" value="UPP_synth-like_sf"/>
</dbReference>
<dbReference type="CDD" id="cd00475">
    <property type="entry name" value="Cis_IPPS"/>
    <property type="match status" value="1"/>
</dbReference>
<dbReference type="Proteomes" id="UP000231192">
    <property type="component" value="Unassembled WGS sequence"/>
</dbReference>
<dbReference type="PANTHER" id="PTHR10291">
    <property type="entry name" value="DEHYDRODOLICHYL DIPHOSPHATE SYNTHASE FAMILY MEMBER"/>
    <property type="match status" value="1"/>
</dbReference>
<evidence type="ECO:0000313" key="3">
    <source>
        <dbReference type="EMBL" id="PIR84029.1"/>
    </source>
</evidence>
<feature type="binding site" evidence="2">
    <location>
        <position position="16"/>
    </location>
    <ligand>
        <name>Mg(2+)</name>
        <dbReference type="ChEBI" id="CHEBI:18420"/>
    </ligand>
</feature>
<dbReference type="GO" id="GO:0016094">
    <property type="term" value="P:polyprenol biosynthetic process"/>
    <property type="evidence" value="ECO:0007669"/>
    <property type="project" value="TreeGrafter"/>
</dbReference>
<dbReference type="GO" id="GO:0000287">
    <property type="term" value="F:magnesium ion binding"/>
    <property type="evidence" value="ECO:0007669"/>
    <property type="project" value="UniProtKB-UniRule"/>
</dbReference>
<evidence type="ECO:0000256" key="1">
    <source>
        <dbReference type="ARBA" id="ARBA00022679"/>
    </source>
</evidence>
<dbReference type="SUPFAM" id="SSF64005">
    <property type="entry name" value="Undecaprenyl diphosphate synthase"/>
    <property type="match status" value="1"/>
</dbReference>
<feature type="binding site" evidence="2">
    <location>
        <position position="195"/>
    </location>
    <ligand>
        <name>Mg(2+)</name>
        <dbReference type="ChEBI" id="CHEBI:18420"/>
    </ligand>
</feature>